<dbReference type="CDD" id="cd09071">
    <property type="entry name" value="FAR_C"/>
    <property type="match status" value="1"/>
</dbReference>
<sequence length="154" mass="18159">MSMNIGITHSLRCDPRAIIDVVPVDLVVIFKIYKKMKNYCELVEYATIKQWDFKDSNTQILWNSLEIEDKNVFNFNVKDINWENFYYNFVSGVRQNVLKDDMSSIEKAKTKAKLYGSTRINHVWMVMKVVYRKLESNKEICSATSSGRQYTRAY</sequence>
<dbReference type="GO" id="GO:0005777">
    <property type="term" value="C:peroxisome"/>
    <property type="evidence" value="ECO:0007669"/>
    <property type="project" value="TreeGrafter"/>
</dbReference>
<dbReference type="InterPro" id="IPR026055">
    <property type="entry name" value="FAR"/>
</dbReference>
<accession>A0AAN7UUP9</accession>
<dbReference type="InterPro" id="IPR033640">
    <property type="entry name" value="FAR_C"/>
</dbReference>
<evidence type="ECO:0000313" key="2">
    <source>
        <dbReference type="EMBL" id="KAK5638590.1"/>
    </source>
</evidence>
<keyword evidence="3" id="KW-1185">Reference proteome</keyword>
<dbReference type="GO" id="GO:0035336">
    <property type="term" value="P:long-chain fatty-acyl-CoA metabolic process"/>
    <property type="evidence" value="ECO:0007669"/>
    <property type="project" value="TreeGrafter"/>
</dbReference>
<dbReference type="Pfam" id="PF03015">
    <property type="entry name" value="Sterile"/>
    <property type="match status" value="1"/>
</dbReference>
<name>A0AAN7UUP9_9COLE</name>
<reference evidence="2 3" key="1">
    <citation type="journal article" date="2024" name="Insects">
        <title>An Improved Chromosome-Level Genome Assembly of the Firefly Pyrocoelia pectoralis.</title>
        <authorList>
            <person name="Fu X."/>
            <person name="Meyer-Rochow V.B."/>
            <person name="Ballantyne L."/>
            <person name="Zhu X."/>
        </authorList>
    </citation>
    <scope>NUCLEOTIDE SEQUENCE [LARGE SCALE GENOMIC DNA]</scope>
    <source>
        <strain evidence="2">XCY_ONT2</strain>
    </source>
</reference>
<dbReference type="PANTHER" id="PTHR11011">
    <property type="entry name" value="MALE STERILITY PROTEIN 2-RELATED"/>
    <property type="match status" value="1"/>
</dbReference>
<feature type="domain" description="Fatty acyl-CoA reductase C-terminal" evidence="1">
    <location>
        <begin position="29"/>
        <end position="100"/>
    </location>
</feature>
<dbReference type="PANTHER" id="PTHR11011:SF60">
    <property type="entry name" value="FATTY ACYL-COA REDUCTASE-RELATED"/>
    <property type="match status" value="1"/>
</dbReference>
<evidence type="ECO:0000259" key="1">
    <source>
        <dbReference type="Pfam" id="PF03015"/>
    </source>
</evidence>
<comment type="caution">
    <text evidence="2">The sequence shown here is derived from an EMBL/GenBank/DDBJ whole genome shotgun (WGS) entry which is preliminary data.</text>
</comment>
<organism evidence="2 3">
    <name type="scientific">Pyrocoelia pectoralis</name>
    <dbReference type="NCBI Taxonomy" id="417401"/>
    <lineage>
        <taxon>Eukaryota</taxon>
        <taxon>Metazoa</taxon>
        <taxon>Ecdysozoa</taxon>
        <taxon>Arthropoda</taxon>
        <taxon>Hexapoda</taxon>
        <taxon>Insecta</taxon>
        <taxon>Pterygota</taxon>
        <taxon>Neoptera</taxon>
        <taxon>Endopterygota</taxon>
        <taxon>Coleoptera</taxon>
        <taxon>Polyphaga</taxon>
        <taxon>Elateriformia</taxon>
        <taxon>Elateroidea</taxon>
        <taxon>Lampyridae</taxon>
        <taxon>Lampyrinae</taxon>
        <taxon>Pyrocoelia</taxon>
    </lineage>
</organism>
<dbReference type="Proteomes" id="UP001329430">
    <property type="component" value="Chromosome 10"/>
</dbReference>
<gene>
    <name evidence="2" type="ORF">RI129_012885</name>
</gene>
<evidence type="ECO:0000313" key="3">
    <source>
        <dbReference type="Proteomes" id="UP001329430"/>
    </source>
</evidence>
<protein>
    <recommendedName>
        <fullName evidence="1">Fatty acyl-CoA reductase C-terminal domain-containing protein</fullName>
    </recommendedName>
</protein>
<dbReference type="GO" id="GO:0080019">
    <property type="term" value="F:alcohol-forming very long-chain fatty acyl-CoA reductase activity"/>
    <property type="evidence" value="ECO:0007669"/>
    <property type="project" value="InterPro"/>
</dbReference>
<dbReference type="AlphaFoldDB" id="A0AAN7UUP9"/>
<dbReference type="EMBL" id="JAVRBK010000010">
    <property type="protein sequence ID" value="KAK5638590.1"/>
    <property type="molecule type" value="Genomic_DNA"/>
</dbReference>
<proteinExistence type="predicted"/>